<feature type="signal peptide" evidence="3">
    <location>
        <begin position="1"/>
        <end position="19"/>
    </location>
</feature>
<protein>
    <submittedName>
        <fullName evidence="4">Uncharacterized protein</fullName>
    </submittedName>
</protein>
<dbReference type="OrthoDB" id="6364622at2759"/>
<dbReference type="AlphaFoldDB" id="A0A653C2J8"/>
<reference evidence="4 5" key="1">
    <citation type="submission" date="2019-01" db="EMBL/GenBank/DDBJ databases">
        <authorList>
            <person name="Sayadi A."/>
        </authorList>
    </citation>
    <scope>NUCLEOTIDE SEQUENCE [LARGE SCALE GENOMIC DNA]</scope>
</reference>
<feature type="compositionally biased region" description="Basic and acidic residues" evidence="1">
    <location>
        <begin position="247"/>
        <end position="268"/>
    </location>
</feature>
<name>A0A653C2J8_CALMS</name>
<feature type="compositionally biased region" description="Basic residues" evidence="1">
    <location>
        <begin position="537"/>
        <end position="547"/>
    </location>
</feature>
<sequence>MRLSDCLLVLFLVISAASSDEEATDKPLDSSREAREYLSEGWRAVEVIPEGASGWIPHDLTADQTYPLPMKRRRLKKRRKRPQVIVETIETISEETISAQRPIRPQKVVGNMERPLLVKTEEQTIKEEQEKVENQRKKTRPLDRERTHEVDNEDQDQVRNTKPHVEEGAQKRVHPSNREQRPPKVNQNHDEPGLADRNDQKRKLLPQNSEYESEELPAKSRRKQISHKLEQQQDENQNQRMSALPVKDSENRGERVTVRLQNKERDQVNEEAPPIQRRKIRPQRLDEVKESWEEMKDEMNGRPNIRRRLPPSYQSSSEETVSAFNSAEEDPYYGQKQASRLSNEDKDSALADLKSLLKKSQGSISLSEILQQKNLSLTEVLNGNQKAISALTEKPVEVTEPMSTKILEFEQSTKYKRLPPSIALRKNSNKIEDNGETLSTRELQEAQKRRTAILQNHKENKIFSTVTKMDVVTEALTERRIFVPSHPKLYTSLNYKPDFATYFELSTEPITNEIQTTTPTTTTSAPKEIPTGTTGRMHLKPKSKSPKVKITIKPHRNGEVNLMTSTFPEPIKIDISEVLGFKEESEKLKDEPMRMPIDLDTFMDRTTNRIDDFTQESKTNKDSEETVVSDKLPHITAKDEISEILKDQKDRERLAKILESRNMTLEELVEQRERGSSQLHLADIFHNKTKEPKPVGEPHIGRIISNFVQSLPVFSTPRELGSNHDRALPQLGNVIAEMTPSLPVNNSPQGSLFLGQIVSEPEHTMHTEAHRGKVLPDPIPALTRKQKSYDVELSNKSVTSIKSILEEPNDIKVQEFQSNIASNAKIVQTNDHSSQKDMTQDFAGIDHVNSLSWQKVYPELFPELYGDLKDTKDGTFITAPPLNLDETLQRLEETDDSSALSSKERFSVNRFDDPPFINVPSGVKSVLIVSFSIIGLSILVFLTILMVFRWLQKQRRKLNYCGSLSSKLRSPMLMQGSPTAAIKSFMNETLGRRKHYYKSNGHCMTDDTWECERERTPSF</sequence>
<organism evidence="4 5">
    <name type="scientific">Callosobruchus maculatus</name>
    <name type="common">Southern cowpea weevil</name>
    <name type="synonym">Pulse bruchid</name>
    <dbReference type="NCBI Taxonomy" id="64391"/>
    <lineage>
        <taxon>Eukaryota</taxon>
        <taxon>Metazoa</taxon>
        <taxon>Ecdysozoa</taxon>
        <taxon>Arthropoda</taxon>
        <taxon>Hexapoda</taxon>
        <taxon>Insecta</taxon>
        <taxon>Pterygota</taxon>
        <taxon>Neoptera</taxon>
        <taxon>Endopterygota</taxon>
        <taxon>Coleoptera</taxon>
        <taxon>Polyphaga</taxon>
        <taxon>Cucujiformia</taxon>
        <taxon>Chrysomeloidea</taxon>
        <taxon>Chrysomelidae</taxon>
        <taxon>Bruchinae</taxon>
        <taxon>Bruchini</taxon>
        <taxon>Callosobruchus</taxon>
    </lineage>
</organism>
<feature type="transmembrane region" description="Helical" evidence="2">
    <location>
        <begin position="926"/>
        <end position="948"/>
    </location>
</feature>
<dbReference type="EMBL" id="CAACVG010006820">
    <property type="protein sequence ID" value="VEN41962.1"/>
    <property type="molecule type" value="Genomic_DNA"/>
</dbReference>
<keyword evidence="2" id="KW-1133">Transmembrane helix</keyword>
<evidence type="ECO:0000256" key="2">
    <source>
        <dbReference type="SAM" id="Phobius"/>
    </source>
</evidence>
<feature type="compositionally biased region" description="Basic and acidic residues" evidence="1">
    <location>
        <begin position="119"/>
        <end position="202"/>
    </location>
</feature>
<evidence type="ECO:0000313" key="4">
    <source>
        <dbReference type="EMBL" id="VEN41962.1"/>
    </source>
</evidence>
<dbReference type="Proteomes" id="UP000410492">
    <property type="component" value="Unassembled WGS sequence"/>
</dbReference>
<feature type="compositionally biased region" description="Polar residues" evidence="1">
    <location>
        <begin position="312"/>
        <end position="325"/>
    </location>
</feature>
<feature type="compositionally biased region" description="Basic and acidic residues" evidence="1">
    <location>
        <begin position="283"/>
        <end position="300"/>
    </location>
</feature>
<gene>
    <name evidence="4" type="ORF">CALMAC_LOCUS5611</name>
</gene>
<accession>A0A653C2J8</accession>
<evidence type="ECO:0000256" key="3">
    <source>
        <dbReference type="SAM" id="SignalP"/>
    </source>
</evidence>
<keyword evidence="2" id="KW-0472">Membrane</keyword>
<feature type="chain" id="PRO_5024929376" evidence="3">
    <location>
        <begin position="20"/>
        <end position="1019"/>
    </location>
</feature>
<feature type="region of interest" description="Disordered" evidence="1">
    <location>
        <begin position="119"/>
        <end position="345"/>
    </location>
</feature>
<keyword evidence="2" id="KW-0812">Transmembrane</keyword>
<proteinExistence type="predicted"/>
<keyword evidence="5" id="KW-1185">Reference proteome</keyword>
<keyword evidence="3" id="KW-0732">Signal</keyword>
<evidence type="ECO:0000256" key="1">
    <source>
        <dbReference type="SAM" id="MobiDB-lite"/>
    </source>
</evidence>
<evidence type="ECO:0000313" key="5">
    <source>
        <dbReference type="Proteomes" id="UP000410492"/>
    </source>
</evidence>
<feature type="region of interest" description="Disordered" evidence="1">
    <location>
        <begin position="516"/>
        <end position="547"/>
    </location>
</feature>